<protein>
    <submittedName>
        <fullName evidence="1">Uncharacterized protein</fullName>
    </submittedName>
</protein>
<dbReference type="Gene3D" id="3.15.10.30">
    <property type="entry name" value="Haemolymph juvenile hormone binding protein"/>
    <property type="match status" value="1"/>
</dbReference>
<gene>
    <name evidence="1" type="ORF">TCEB3V08_LOCUS11001</name>
</gene>
<dbReference type="PANTHER" id="PTHR11008:SF41">
    <property type="entry name" value="RE70318P"/>
    <property type="match status" value="1"/>
</dbReference>
<evidence type="ECO:0000313" key="1">
    <source>
        <dbReference type="EMBL" id="CAD7411581.1"/>
    </source>
</evidence>
<accession>A0A7R9DDC1</accession>
<dbReference type="AlphaFoldDB" id="A0A7R9DDC1"/>
<dbReference type="GO" id="GO:0005615">
    <property type="term" value="C:extracellular space"/>
    <property type="evidence" value="ECO:0007669"/>
    <property type="project" value="TreeGrafter"/>
</dbReference>
<dbReference type="InterPro" id="IPR038606">
    <property type="entry name" value="To_sf"/>
</dbReference>
<dbReference type="Pfam" id="PF06585">
    <property type="entry name" value="JHBP"/>
    <property type="match status" value="1"/>
</dbReference>
<organism evidence="1">
    <name type="scientific">Timema cristinae</name>
    <name type="common">Walking stick</name>
    <dbReference type="NCBI Taxonomy" id="61476"/>
    <lineage>
        <taxon>Eukaryota</taxon>
        <taxon>Metazoa</taxon>
        <taxon>Ecdysozoa</taxon>
        <taxon>Arthropoda</taxon>
        <taxon>Hexapoda</taxon>
        <taxon>Insecta</taxon>
        <taxon>Pterygota</taxon>
        <taxon>Neoptera</taxon>
        <taxon>Polyneoptera</taxon>
        <taxon>Phasmatodea</taxon>
        <taxon>Timematodea</taxon>
        <taxon>Timematoidea</taxon>
        <taxon>Timematidae</taxon>
        <taxon>Timema</taxon>
    </lineage>
</organism>
<dbReference type="InterPro" id="IPR010562">
    <property type="entry name" value="Haemolymph_juvenile_hormone-bd"/>
</dbReference>
<dbReference type="PANTHER" id="PTHR11008">
    <property type="entry name" value="PROTEIN TAKEOUT-LIKE PROTEIN"/>
    <property type="match status" value="1"/>
</dbReference>
<dbReference type="EMBL" id="OC322306">
    <property type="protein sequence ID" value="CAD7411581.1"/>
    <property type="molecule type" value="Genomic_DNA"/>
</dbReference>
<proteinExistence type="predicted"/>
<reference evidence="1" key="1">
    <citation type="submission" date="2020-11" db="EMBL/GenBank/DDBJ databases">
        <authorList>
            <person name="Tran Van P."/>
        </authorList>
    </citation>
    <scope>NUCLEOTIDE SEQUENCE</scope>
</reference>
<sequence length="114" mass="13313">MVEHMSCLEAINSSETFKMHMEKYKQDNGKEYWRVIGSDVPKFYVTRAYIHIDNLFNGDKVLGETTNLFLEENWKELVKDFEPLFSGALDSLLKQVLGPIFDKVPYDEIFPETV</sequence>
<name>A0A7R9DDC1_TIMCR</name>